<dbReference type="SMART" id="SM00082">
    <property type="entry name" value="LRRCT"/>
    <property type="match status" value="1"/>
</dbReference>
<dbReference type="GO" id="GO:0005886">
    <property type="term" value="C:plasma membrane"/>
    <property type="evidence" value="ECO:0007669"/>
    <property type="project" value="TreeGrafter"/>
</dbReference>
<keyword evidence="8" id="KW-0677">Repeat</keyword>
<gene>
    <name evidence="22" type="primary">Tlr5</name>
    <name evidence="22" type="ORF">POLCAE_R10642</name>
</gene>
<evidence type="ECO:0000256" key="16">
    <source>
        <dbReference type="ARBA" id="ARBA00057507"/>
    </source>
</evidence>
<dbReference type="SMART" id="SM00369">
    <property type="entry name" value="LRR_TYP"/>
    <property type="match status" value="9"/>
</dbReference>
<feature type="transmembrane region" description="Helical" evidence="19">
    <location>
        <begin position="642"/>
        <end position="662"/>
    </location>
</feature>
<dbReference type="PROSITE" id="PS50104">
    <property type="entry name" value="TIR"/>
    <property type="match status" value="1"/>
</dbReference>
<evidence type="ECO:0000256" key="5">
    <source>
        <dbReference type="ARBA" id="ARBA00022614"/>
    </source>
</evidence>
<feature type="non-terminal residue" evidence="22">
    <location>
        <position position="860"/>
    </location>
</feature>
<dbReference type="GO" id="GO:0004888">
    <property type="term" value="F:transmembrane signaling receptor activity"/>
    <property type="evidence" value="ECO:0007669"/>
    <property type="project" value="InterPro"/>
</dbReference>
<keyword evidence="12" id="KW-1015">Disulfide bond</keyword>
<evidence type="ECO:0000256" key="19">
    <source>
        <dbReference type="SAM" id="Phobius"/>
    </source>
</evidence>
<organism evidence="22 23">
    <name type="scientific">Polioptila caerulea</name>
    <name type="common">Blue-grey gnatcatcher</name>
    <dbReference type="NCBI Taxonomy" id="66707"/>
    <lineage>
        <taxon>Eukaryota</taxon>
        <taxon>Metazoa</taxon>
        <taxon>Chordata</taxon>
        <taxon>Craniata</taxon>
        <taxon>Vertebrata</taxon>
        <taxon>Euteleostomi</taxon>
        <taxon>Archelosauria</taxon>
        <taxon>Archosauria</taxon>
        <taxon>Dinosauria</taxon>
        <taxon>Saurischia</taxon>
        <taxon>Theropoda</taxon>
        <taxon>Coelurosauria</taxon>
        <taxon>Aves</taxon>
        <taxon>Neognathae</taxon>
        <taxon>Neoaves</taxon>
        <taxon>Telluraves</taxon>
        <taxon>Australaves</taxon>
        <taxon>Passeriformes</taxon>
        <taxon>Certhiidae</taxon>
        <taxon>Polioptilinae</taxon>
        <taxon>Polioptila</taxon>
    </lineage>
</organism>
<comment type="subunit">
    <text evidence="17">Homodimer. Interacts with MYD88 (via TIR domain). Interacts with TICAM1 (via TIR domain). Interacts with UNC93B1; this interaction is essential for proper TLR5 localization to the plasma membrane.</text>
</comment>
<dbReference type="PROSITE" id="PS51450">
    <property type="entry name" value="LRR"/>
    <property type="match status" value="5"/>
</dbReference>
<keyword evidence="7 20" id="KW-0732">Signal</keyword>
<dbReference type="FunFam" id="3.80.10.10:FF:000306">
    <property type="entry name" value="Toll-like receptor 5"/>
    <property type="match status" value="1"/>
</dbReference>
<dbReference type="EMBL" id="VYXF01002414">
    <property type="protein sequence ID" value="NWS25923.1"/>
    <property type="molecule type" value="Genomic_DNA"/>
</dbReference>
<evidence type="ECO:0000256" key="9">
    <source>
        <dbReference type="ARBA" id="ARBA00022859"/>
    </source>
</evidence>
<evidence type="ECO:0000313" key="23">
    <source>
        <dbReference type="Proteomes" id="UP000573697"/>
    </source>
</evidence>
<evidence type="ECO:0000256" key="20">
    <source>
        <dbReference type="SAM" id="SignalP"/>
    </source>
</evidence>
<keyword evidence="4" id="KW-0399">Innate immunity</keyword>
<evidence type="ECO:0000259" key="21">
    <source>
        <dbReference type="PROSITE" id="PS50104"/>
    </source>
</evidence>
<keyword evidence="5" id="KW-0433">Leucine-rich repeat</keyword>
<dbReference type="AlphaFoldDB" id="A0A7K5E0L4"/>
<evidence type="ECO:0000256" key="1">
    <source>
        <dbReference type="ARBA" id="ARBA00004479"/>
    </source>
</evidence>
<dbReference type="InterPro" id="IPR001611">
    <property type="entry name" value="Leu-rich_rpt"/>
</dbReference>
<evidence type="ECO:0000256" key="7">
    <source>
        <dbReference type="ARBA" id="ARBA00022729"/>
    </source>
</evidence>
<feature type="chain" id="PRO_5029469799" description="Toll-like receptor 5" evidence="20">
    <location>
        <begin position="22"/>
        <end position="860"/>
    </location>
</feature>
<evidence type="ECO:0000256" key="6">
    <source>
        <dbReference type="ARBA" id="ARBA00022692"/>
    </source>
</evidence>
<evidence type="ECO:0000256" key="17">
    <source>
        <dbReference type="ARBA" id="ARBA00062299"/>
    </source>
</evidence>
<feature type="domain" description="TIR" evidence="21">
    <location>
        <begin position="693"/>
        <end position="838"/>
    </location>
</feature>
<dbReference type="InterPro" id="IPR035897">
    <property type="entry name" value="Toll_tir_struct_dom_sf"/>
</dbReference>
<dbReference type="SMART" id="SM00255">
    <property type="entry name" value="TIR"/>
    <property type="match status" value="1"/>
</dbReference>
<dbReference type="SMART" id="SM00365">
    <property type="entry name" value="LRR_SD22"/>
    <property type="match status" value="5"/>
</dbReference>
<comment type="function">
    <text evidence="16">Pattern recognition receptor (PRR) located on the cell surface that participates in the activation of innate immunity and inflammatory response. Recognizes small molecular motifs named pathogen-associated molecular pattern (PAMPs) expressed by pathogens and microbe-associated molecular patterns (MAMPs) usually expressed by resident microbiota. Upon ligand binding such as bacterial flagellins, recruits intracellular adapter proteins MYD88 and TRIF leading to NF-kappa-B activation, cytokine secretion and induction of the inflammatory response. Plays thereby an important role in the relationship between the intestinal epithelium and enteric microbes and contributes to the gut microbiota composition throughout life.</text>
</comment>
<dbReference type="GO" id="GO:0002224">
    <property type="term" value="P:toll-like receptor signaling pathway"/>
    <property type="evidence" value="ECO:0007669"/>
    <property type="project" value="InterPro"/>
</dbReference>
<evidence type="ECO:0000256" key="18">
    <source>
        <dbReference type="ARBA" id="ARBA00072833"/>
    </source>
</evidence>
<proteinExistence type="inferred from homology"/>
<dbReference type="Proteomes" id="UP000573697">
    <property type="component" value="Unassembled WGS sequence"/>
</dbReference>
<dbReference type="InterPro" id="IPR003591">
    <property type="entry name" value="Leu-rich_rpt_typical-subtyp"/>
</dbReference>
<dbReference type="SUPFAM" id="SSF52200">
    <property type="entry name" value="Toll/Interleukin receptor TIR domain"/>
    <property type="match status" value="1"/>
</dbReference>
<dbReference type="Pfam" id="PF01582">
    <property type="entry name" value="TIR"/>
    <property type="match status" value="1"/>
</dbReference>
<dbReference type="InterPro" id="IPR000157">
    <property type="entry name" value="TIR_dom"/>
</dbReference>
<dbReference type="Gene3D" id="3.40.50.10140">
    <property type="entry name" value="Toll/interleukin-1 receptor homology (TIR) domain"/>
    <property type="match status" value="1"/>
</dbReference>
<dbReference type="InterPro" id="IPR017241">
    <property type="entry name" value="Toll-like_receptor"/>
</dbReference>
<keyword evidence="9" id="KW-0391">Immunity</keyword>
<comment type="caution">
    <text evidence="22">The sequence shown here is derived from an EMBL/GenBank/DDBJ whole genome shotgun (WGS) entry which is preliminary data.</text>
</comment>
<keyword evidence="6 19" id="KW-0812">Transmembrane</keyword>
<dbReference type="SUPFAM" id="SSF52047">
    <property type="entry name" value="RNI-like"/>
    <property type="match status" value="1"/>
</dbReference>
<protein>
    <recommendedName>
        <fullName evidence="18">Toll-like receptor 5</fullName>
    </recommendedName>
</protein>
<dbReference type="GO" id="GO:0045087">
    <property type="term" value="P:innate immune response"/>
    <property type="evidence" value="ECO:0007669"/>
    <property type="project" value="UniProtKB-KW"/>
</dbReference>
<reference evidence="22 23" key="1">
    <citation type="submission" date="2019-09" db="EMBL/GenBank/DDBJ databases">
        <title>Bird 10,000 Genomes (B10K) Project - Family phase.</title>
        <authorList>
            <person name="Zhang G."/>
        </authorList>
    </citation>
    <scope>NUCLEOTIDE SEQUENCE [LARGE SCALE GENOMIC DNA]</scope>
    <source>
        <strain evidence="22">B10K-DU-001-66</strain>
        <tissue evidence="22">Muscle</tissue>
    </source>
</reference>
<comment type="subcellular location">
    <subcellularLocation>
        <location evidence="1">Membrane</location>
        <topology evidence="1">Single-pass type I membrane protein</topology>
    </subcellularLocation>
</comment>
<dbReference type="InterPro" id="IPR032675">
    <property type="entry name" value="LRR_dom_sf"/>
</dbReference>
<evidence type="ECO:0000256" key="13">
    <source>
        <dbReference type="ARBA" id="ARBA00023170"/>
    </source>
</evidence>
<evidence type="ECO:0000256" key="3">
    <source>
        <dbReference type="ARBA" id="ARBA00022553"/>
    </source>
</evidence>
<evidence type="ECO:0000313" key="22">
    <source>
        <dbReference type="EMBL" id="NWS25923.1"/>
    </source>
</evidence>
<evidence type="ECO:0000256" key="4">
    <source>
        <dbReference type="ARBA" id="ARBA00022588"/>
    </source>
</evidence>
<accession>A0A7K5E0L4</accession>
<evidence type="ECO:0000256" key="11">
    <source>
        <dbReference type="ARBA" id="ARBA00023136"/>
    </source>
</evidence>
<keyword evidence="3" id="KW-0597">Phosphoprotein</keyword>
<keyword evidence="11 19" id="KW-0472">Membrane</keyword>
<evidence type="ECO:0000256" key="2">
    <source>
        <dbReference type="ARBA" id="ARBA00009634"/>
    </source>
</evidence>
<dbReference type="FunFam" id="3.40.50.10140:FF:000001">
    <property type="entry name" value="Toll-like receptor 2"/>
    <property type="match status" value="1"/>
</dbReference>
<keyword evidence="23" id="KW-1185">Reference proteome</keyword>
<dbReference type="FunFam" id="3.80.10.10:FF:000592">
    <property type="entry name" value="Toll-like receptor 5"/>
    <property type="match status" value="1"/>
</dbReference>
<keyword evidence="14" id="KW-0325">Glycoprotein</keyword>
<evidence type="ECO:0000256" key="8">
    <source>
        <dbReference type="ARBA" id="ARBA00022737"/>
    </source>
</evidence>
<dbReference type="InterPro" id="IPR000483">
    <property type="entry name" value="Cys-rich_flank_reg_C"/>
</dbReference>
<feature type="signal peptide" evidence="20">
    <location>
        <begin position="1"/>
        <end position="21"/>
    </location>
</feature>
<sequence length="860" mass="98529">MMLCHQFLLVFGLSLASGVCAFRSCYSQARASVYLFCNLTDVPPVPKDTVKLLLSYNSIRQVTAASFPLLEHLLLLEIGSQFVSPVTIGKGAFRNLPNLRILDLGGNNILQLDLDAFVGLPRLTVLRLFHNYLGNSILEERYFQDLRSLEELDLSGNKITKLHPHPLFYNLTALKSVNLKYNNIYNFCQTNLTSFQGKHFLFFNLVSNHFYKTADVAWAKCPNPFKNITFSTLDLSDNGWSTERVQYLCTAINGTQISSLILNTHIMGSGFGFANLKNPDQSTFAGLEGSNLRFFDISHGFIFSLNSLVFQSLGNLESLNLFKNKINQIQTKAFFGLSNLKHLNLSSNLLGELYDYTFEGLHSVTYIDLQHNHIGMIGDKSFRQLVNLKTIDLRDNAIKRLPSFPHLTTAFLGYNKLMSVAGTAITATYLEAERNWLANLGDLYILFQIPDLQFIFLKQNRFSYCVKSANVIENNQLVYMDLGENMLQLVWERDLCLDVFGALPKLQVLHLNNNYLSALPQELFRGLTSLKRLNLASNLLSHLSPGLFPQSLTNLNLSGNQLLSPEPEVFMTLSILDITHNNYVCQCALKSLLVWLNETNVTLAGSESDRYCVYPPAFEGVPLSYLTYDDCDEDELQQTLRFSLFILSLVITLVFLLAAIVFTRCRGICFIWYKTITKRLIDNQPRVADKSEYKYDAYLCYSKNDFEWVQNSLLKHLDSQYFDKNRFTLCFEERDFLPGEEHINNIRDAIWNSRKTICIVTKQFLKDGWCVEAFNFAQSRYFCDLKDVLIVVVVGSLSQYQLKKHKPIRNFLQRSQYLRWPEDYQDVEWFLDNLSCQILKEKKVQRKISGIELQPIATVS</sequence>
<keyword evidence="10 19" id="KW-1133">Transmembrane helix</keyword>
<evidence type="ECO:0000256" key="10">
    <source>
        <dbReference type="ARBA" id="ARBA00022989"/>
    </source>
</evidence>
<dbReference type="FunFam" id="3.80.10.10:FF:000365">
    <property type="entry name" value="Toll-like receptor 5"/>
    <property type="match status" value="1"/>
</dbReference>
<evidence type="ECO:0000256" key="14">
    <source>
        <dbReference type="ARBA" id="ARBA00023180"/>
    </source>
</evidence>
<feature type="non-terminal residue" evidence="22">
    <location>
        <position position="1"/>
    </location>
</feature>
<dbReference type="PANTHER" id="PTHR24365">
    <property type="entry name" value="TOLL-LIKE RECEPTOR"/>
    <property type="match status" value="1"/>
</dbReference>
<dbReference type="Pfam" id="PF13855">
    <property type="entry name" value="LRR_8"/>
    <property type="match status" value="4"/>
</dbReference>
<evidence type="ECO:0000256" key="15">
    <source>
        <dbReference type="ARBA" id="ARBA00023198"/>
    </source>
</evidence>
<evidence type="ECO:0000256" key="12">
    <source>
        <dbReference type="ARBA" id="ARBA00023157"/>
    </source>
</evidence>
<name>A0A7K5E0L4_POLCE</name>
<keyword evidence="15" id="KW-0395">Inflammatory response</keyword>
<dbReference type="GO" id="GO:0006954">
    <property type="term" value="P:inflammatory response"/>
    <property type="evidence" value="ECO:0007669"/>
    <property type="project" value="UniProtKB-KW"/>
</dbReference>
<comment type="similarity">
    <text evidence="2">Belongs to the Toll-like receptor family.</text>
</comment>
<dbReference type="Gene3D" id="3.80.10.10">
    <property type="entry name" value="Ribonuclease Inhibitor"/>
    <property type="match status" value="3"/>
</dbReference>
<dbReference type="PANTHER" id="PTHR24365:SF525">
    <property type="entry name" value="TOLL-LIKE RECEPTOR 5"/>
    <property type="match status" value="1"/>
</dbReference>
<dbReference type="PIRSF" id="PIRSF037595">
    <property type="entry name" value="Toll-like_receptor"/>
    <property type="match status" value="1"/>
</dbReference>
<keyword evidence="13" id="KW-0675">Receptor</keyword>